<keyword evidence="4 12" id="KW-0819">tRNA processing</keyword>
<feature type="compositionally biased region" description="Basic and acidic residues" evidence="13">
    <location>
        <begin position="572"/>
        <end position="584"/>
    </location>
</feature>
<dbReference type="HAMAP" id="MF_01886">
    <property type="entry name" value="tRNA_acetyltr_TmcA"/>
    <property type="match status" value="1"/>
</dbReference>
<dbReference type="EMBL" id="CP026309">
    <property type="protein sequence ID" value="AUV83975.1"/>
    <property type="molecule type" value="Genomic_DNA"/>
</dbReference>
<feature type="binding site" evidence="12">
    <location>
        <position position="215"/>
    </location>
    <ligand>
        <name>ATP</name>
        <dbReference type="ChEBI" id="CHEBI:30616"/>
    </ligand>
</feature>
<evidence type="ECO:0000259" key="15">
    <source>
        <dbReference type="Pfam" id="PF08351"/>
    </source>
</evidence>
<dbReference type="Gene3D" id="3.40.50.11040">
    <property type="match status" value="1"/>
</dbReference>
<evidence type="ECO:0000256" key="6">
    <source>
        <dbReference type="ARBA" id="ARBA00022840"/>
    </source>
</evidence>
<comment type="subcellular location">
    <subcellularLocation>
        <location evidence="12">Cytoplasm</location>
    </subcellularLocation>
</comment>
<comment type="similarity">
    <text evidence="12">Belongs to the TmcA family.</text>
</comment>
<feature type="domain" description="N-acetyltransferase" evidence="16">
    <location>
        <begin position="447"/>
        <end position="558"/>
    </location>
</feature>
<dbReference type="Pfam" id="PF08351">
    <property type="entry name" value="TmcA_N"/>
    <property type="match status" value="1"/>
</dbReference>
<evidence type="ECO:0000256" key="5">
    <source>
        <dbReference type="ARBA" id="ARBA00022741"/>
    </source>
</evidence>
<feature type="domain" description="TcmA/NAT10 helicase" evidence="14">
    <location>
        <begin position="233"/>
        <end position="410"/>
    </location>
</feature>
<keyword evidence="6 12" id="KW-0067">ATP-binding</keyword>
<name>A0A2I8VPZ3_9EURY</name>
<dbReference type="GO" id="GO:1904812">
    <property type="term" value="P:rRNA acetylation involved in maturation of SSU-rRNA"/>
    <property type="evidence" value="ECO:0007669"/>
    <property type="project" value="TreeGrafter"/>
</dbReference>
<dbReference type="GO" id="GO:1990883">
    <property type="term" value="F:18S rRNA cytidine N-acetyltransferase activity"/>
    <property type="evidence" value="ECO:0007669"/>
    <property type="project" value="TreeGrafter"/>
</dbReference>
<dbReference type="InterPro" id="IPR027417">
    <property type="entry name" value="P-loop_NTPase"/>
</dbReference>
<dbReference type="SUPFAM" id="SSF52540">
    <property type="entry name" value="P-loop containing nucleoside triphosphate hydrolases"/>
    <property type="match status" value="1"/>
</dbReference>
<keyword evidence="2 12" id="KW-0820">tRNA-binding</keyword>
<keyword evidence="5 12" id="KW-0547">Nucleotide-binding</keyword>
<dbReference type="PANTHER" id="PTHR10925">
    <property type="entry name" value="N-ACETYLTRANSFERASE 10"/>
    <property type="match status" value="1"/>
</dbReference>
<keyword evidence="18" id="KW-1185">Reference proteome</keyword>
<dbReference type="AlphaFoldDB" id="A0A2I8VPZ3"/>
<feature type="domain" description="TmcA/NAT10 N-terminal" evidence="15">
    <location>
        <begin position="15"/>
        <end position="167"/>
    </location>
</feature>
<dbReference type="InterPro" id="IPR013562">
    <property type="entry name" value="TmcA/NAT10_N"/>
</dbReference>
<dbReference type="InterPro" id="IPR053477">
    <property type="entry name" value="tRNA_Cytidine_AcTrnsfr"/>
</dbReference>
<dbReference type="SUPFAM" id="SSF55729">
    <property type="entry name" value="Acyl-CoA N-acyltransferases (Nat)"/>
    <property type="match status" value="1"/>
</dbReference>
<evidence type="ECO:0000256" key="1">
    <source>
        <dbReference type="ARBA" id="ARBA00022490"/>
    </source>
</evidence>
<dbReference type="OrthoDB" id="312894at2157"/>
<dbReference type="GO" id="GO:0051392">
    <property type="term" value="F:tRNA cytidine N4-acetyltransferase activity"/>
    <property type="evidence" value="ECO:0007669"/>
    <property type="project" value="UniProtKB-UniRule"/>
</dbReference>
<dbReference type="InterPro" id="IPR032672">
    <property type="entry name" value="TmcA/NAT10/Kre33"/>
</dbReference>
<dbReference type="RefSeq" id="WP_103427664.1">
    <property type="nucleotide sequence ID" value="NZ_CP026309.1"/>
</dbReference>
<comment type="catalytic activity">
    <reaction evidence="12">
        <text>cytidine(34) in elongator tRNA(Met) + acetyl-CoA + ATP + H2O = N(4)-acetylcytidine(34) in elongator tRNA(Met) + ADP + phosphate + CoA + H(+)</text>
        <dbReference type="Rhea" id="RHEA:43788"/>
        <dbReference type="Rhea" id="RHEA-COMP:10693"/>
        <dbReference type="Rhea" id="RHEA-COMP:10694"/>
        <dbReference type="ChEBI" id="CHEBI:15377"/>
        <dbReference type="ChEBI" id="CHEBI:15378"/>
        <dbReference type="ChEBI" id="CHEBI:30616"/>
        <dbReference type="ChEBI" id="CHEBI:43474"/>
        <dbReference type="ChEBI" id="CHEBI:57287"/>
        <dbReference type="ChEBI" id="CHEBI:57288"/>
        <dbReference type="ChEBI" id="CHEBI:74900"/>
        <dbReference type="ChEBI" id="CHEBI:82748"/>
        <dbReference type="ChEBI" id="CHEBI:456216"/>
        <dbReference type="EC" id="2.3.1.193"/>
    </reaction>
</comment>
<dbReference type="KEGG" id="srub:C2R22_12335"/>
<dbReference type="PANTHER" id="PTHR10925:SF5">
    <property type="entry name" value="RNA CYTIDINE ACETYLTRANSFERASE"/>
    <property type="match status" value="1"/>
</dbReference>
<evidence type="ECO:0000259" key="16">
    <source>
        <dbReference type="Pfam" id="PF13718"/>
    </source>
</evidence>
<feature type="domain" description="N-acetyltransferase" evidence="16">
    <location>
        <begin position="585"/>
        <end position="635"/>
    </location>
</feature>
<organism evidence="17 18">
    <name type="scientific">Salinigranum rubrum</name>
    <dbReference type="NCBI Taxonomy" id="755307"/>
    <lineage>
        <taxon>Archaea</taxon>
        <taxon>Methanobacteriati</taxon>
        <taxon>Methanobacteriota</taxon>
        <taxon>Stenosarchaea group</taxon>
        <taxon>Halobacteria</taxon>
        <taxon>Halobacteriales</taxon>
        <taxon>Haloferacaceae</taxon>
        <taxon>Salinigranum</taxon>
    </lineage>
</organism>
<dbReference type="GO" id="GO:0000049">
    <property type="term" value="F:tRNA binding"/>
    <property type="evidence" value="ECO:0007669"/>
    <property type="project" value="UniProtKB-UniRule"/>
</dbReference>
<evidence type="ECO:0000256" key="4">
    <source>
        <dbReference type="ARBA" id="ARBA00022694"/>
    </source>
</evidence>
<evidence type="ECO:0000256" key="7">
    <source>
        <dbReference type="ARBA" id="ARBA00022884"/>
    </source>
</evidence>
<keyword evidence="3 12" id="KW-0808">Transferase</keyword>
<dbReference type="Gene3D" id="3.40.630.30">
    <property type="match status" value="1"/>
</dbReference>
<feature type="binding site" evidence="12">
    <location>
        <begin position="538"/>
        <end position="540"/>
    </location>
    <ligand>
        <name>acetyl-CoA</name>
        <dbReference type="ChEBI" id="CHEBI:57288"/>
    </ligand>
</feature>
<evidence type="ECO:0000313" key="17">
    <source>
        <dbReference type="EMBL" id="AUV83975.1"/>
    </source>
</evidence>
<keyword evidence="8 12" id="KW-0012">Acyltransferase</keyword>
<comment type="catalytic activity">
    <reaction evidence="11">
        <text>a cytidine in mRNA + acetyl-CoA + ATP + H2O = an N(4)-acetylcytidine in mRNA + ADP + phosphate + CoA + H(+)</text>
        <dbReference type="Rhea" id="RHEA:58480"/>
        <dbReference type="Rhea" id="RHEA-COMP:15145"/>
        <dbReference type="Rhea" id="RHEA-COMP:15146"/>
        <dbReference type="ChEBI" id="CHEBI:15377"/>
        <dbReference type="ChEBI" id="CHEBI:15378"/>
        <dbReference type="ChEBI" id="CHEBI:30616"/>
        <dbReference type="ChEBI" id="CHEBI:43474"/>
        <dbReference type="ChEBI" id="CHEBI:57287"/>
        <dbReference type="ChEBI" id="CHEBI:57288"/>
        <dbReference type="ChEBI" id="CHEBI:74900"/>
        <dbReference type="ChEBI" id="CHEBI:82748"/>
        <dbReference type="ChEBI" id="CHEBI:456216"/>
    </reaction>
</comment>
<dbReference type="Gene3D" id="3.40.50.300">
    <property type="entry name" value="P-loop containing nucleotide triphosphate hydrolases"/>
    <property type="match status" value="1"/>
</dbReference>
<dbReference type="NCBIfam" id="NF041296">
    <property type="entry name" value="RNAactase_tcmA_Halo"/>
    <property type="match status" value="1"/>
</dbReference>
<evidence type="ECO:0000313" key="18">
    <source>
        <dbReference type="Proteomes" id="UP000236584"/>
    </source>
</evidence>
<evidence type="ECO:0000256" key="3">
    <source>
        <dbReference type="ARBA" id="ARBA00022679"/>
    </source>
</evidence>
<dbReference type="InterPro" id="IPR016181">
    <property type="entry name" value="Acyl_CoA_acyltransferase"/>
</dbReference>
<feature type="region of interest" description="Disordered" evidence="13">
    <location>
        <begin position="565"/>
        <end position="584"/>
    </location>
</feature>
<evidence type="ECO:0000256" key="9">
    <source>
        <dbReference type="ARBA" id="ARBA00049883"/>
    </source>
</evidence>
<gene>
    <name evidence="12" type="primary">tmcA</name>
    <name evidence="17" type="ORF">C2R22_12335</name>
</gene>
<dbReference type="Pfam" id="PF13718">
    <property type="entry name" value="GNAT_acetyltr_2"/>
    <property type="match status" value="2"/>
</dbReference>
<comment type="catalytic activity">
    <reaction evidence="9">
        <text>a cytidine in tRNA + acetyl-CoA + ATP + H2O = an N(4)-acetylcytidine in tRNA + ADP + phosphate + CoA + H(+)</text>
        <dbReference type="Rhea" id="RHEA:53876"/>
        <dbReference type="Rhea" id="RHEA-COMP:13670"/>
        <dbReference type="Rhea" id="RHEA-COMP:13671"/>
        <dbReference type="ChEBI" id="CHEBI:15377"/>
        <dbReference type="ChEBI" id="CHEBI:15378"/>
        <dbReference type="ChEBI" id="CHEBI:30616"/>
        <dbReference type="ChEBI" id="CHEBI:43474"/>
        <dbReference type="ChEBI" id="CHEBI:57287"/>
        <dbReference type="ChEBI" id="CHEBI:57288"/>
        <dbReference type="ChEBI" id="CHEBI:74900"/>
        <dbReference type="ChEBI" id="CHEBI:82748"/>
        <dbReference type="ChEBI" id="CHEBI:456216"/>
    </reaction>
</comment>
<evidence type="ECO:0000256" key="10">
    <source>
        <dbReference type="ARBA" id="ARBA00049889"/>
    </source>
</evidence>
<dbReference type="InterPro" id="IPR000182">
    <property type="entry name" value="GNAT_dom"/>
</dbReference>
<dbReference type="EC" id="2.3.1.193" evidence="12"/>
<dbReference type="InterPro" id="IPR007807">
    <property type="entry name" value="TcmA/NAT10_helicase"/>
</dbReference>
<protein>
    <recommendedName>
        <fullName evidence="12">tRNA(Met) cytidine acetyltransferase TmcA</fullName>
        <ecNumber evidence="12">2.3.1.193</ecNumber>
    </recommendedName>
</protein>
<evidence type="ECO:0000256" key="8">
    <source>
        <dbReference type="ARBA" id="ARBA00023315"/>
    </source>
</evidence>
<evidence type="ECO:0000256" key="13">
    <source>
        <dbReference type="SAM" id="MobiDB-lite"/>
    </source>
</evidence>
<evidence type="ECO:0000256" key="12">
    <source>
        <dbReference type="HAMAP-Rule" id="MF_01886"/>
    </source>
</evidence>
<dbReference type="Pfam" id="PF05127">
    <property type="entry name" value="NAT10_TcmA_helicase"/>
    <property type="match status" value="1"/>
</dbReference>
<keyword evidence="7 12" id="KW-0694">RNA-binding</keyword>
<evidence type="ECO:0000256" key="2">
    <source>
        <dbReference type="ARBA" id="ARBA00022555"/>
    </source>
</evidence>
<reference evidence="17 18" key="1">
    <citation type="submission" date="2018-01" db="EMBL/GenBank/DDBJ databases">
        <title>Complete genome sequence of Salinigranum rubrum GX10T, an extremely halophilic archaeon isolated from a marine solar saltern.</title>
        <authorList>
            <person name="Han S."/>
        </authorList>
    </citation>
    <scope>NUCLEOTIDE SEQUENCE [LARGE SCALE GENOMIC DNA]</scope>
    <source>
        <strain evidence="17 18">GX10</strain>
    </source>
</reference>
<dbReference type="GO" id="GO:0002101">
    <property type="term" value="P:tRNA wobble cytosine modification"/>
    <property type="evidence" value="ECO:0007669"/>
    <property type="project" value="UniProtKB-UniRule"/>
</dbReference>
<evidence type="ECO:0000259" key="14">
    <source>
        <dbReference type="Pfam" id="PF05127"/>
    </source>
</evidence>
<dbReference type="GO" id="GO:0005737">
    <property type="term" value="C:cytoplasm"/>
    <property type="evidence" value="ECO:0007669"/>
    <property type="project" value="UniProtKB-SubCell"/>
</dbReference>
<dbReference type="GO" id="GO:0005524">
    <property type="term" value="F:ATP binding"/>
    <property type="evidence" value="ECO:0007669"/>
    <property type="project" value="UniProtKB-UniRule"/>
</dbReference>
<feature type="binding site" evidence="12">
    <location>
        <position position="392"/>
    </location>
    <ligand>
        <name>ATP</name>
        <dbReference type="ChEBI" id="CHEBI:30616"/>
    </ligand>
</feature>
<accession>A0A2I8VPZ3</accession>
<dbReference type="Proteomes" id="UP000236584">
    <property type="component" value="Chromosome"/>
</dbReference>
<dbReference type="InterPro" id="IPR024914">
    <property type="entry name" value="tRNA_acetyltr_TmcA"/>
</dbReference>
<proteinExistence type="inferred from homology"/>
<comment type="catalytic activity">
    <reaction evidence="10">
        <text>a cytidine in RNA + acetyl-CoA + ATP + H2O = an N(4)-acetylcytidine in RNA + ADP + phosphate + CoA + H(+)</text>
        <dbReference type="Rhea" id="RHEA:82211"/>
        <dbReference type="Rhea" id="RHEA-COMP:15704"/>
        <dbReference type="Rhea" id="RHEA-COMP:19834"/>
        <dbReference type="ChEBI" id="CHEBI:15377"/>
        <dbReference type="ChEBI" id="CHEBI:15378"/>
        <dbReference type="ChEBI" id="CHEBI:30616"/>
        <dbReference type="ChEBI" id="CHEBI:43474"/>
        <dbReference type="ChEBI" id="CHEBI:57287"/>
        <dbReference type="ChEBI" id="CHEBI:57288"/>
        <dbReference type="ChEBI" id="CHEBI:74900"/>
        <dbReference type="ChEBI" id="CHEBI:82748"/>
        <dbReference type="ChEBI" id="CHEBI:456216"/>
    </reaction>
</comment>
<keyword evidence="1 12" id="KW-0963">Cytoplasm</keyword>
<evidence type="ECO:0000256" key="11">
    <source>
        <dbReference type="ARBA" id="ARBA00049914"/>
    </source>
</evidence>
<dbReference type="GO" id="GO:0106162">
    <property type="term" value="F:mRNA N-acetyltransferase activity"/>
    <property type="evidence" value="ECO:0007669"/>
    <property type="project" value="RHEA"/>
</dbReference>
<dbReference type="GeneID" id="35592892"/>
<comment type="caution">
    <text evidence="12">Lacks conserved residue(s) required for the propagation of feature annotation.</text>
</comment>
<comment type="function">
    <text evidence="12">Catalyzes the formation of N(4)-acetylcytidine (ac(4)C) at the wobble position of tRNA(Met), by using acetyl-CoA as an acetyl donor and ATP (or GTP).</text>
</comment>
<sequence length="786" mass="85345">MADSSPPTSTVRALAGDLSARARATDQRRLLVLSGDRDAGWDAAFSAVDGADVDDDAVTFVTTREGVRFDRVSPARTDSLLGTTRSVVVCDAHEGFSPNLFGKLSGVVDGGGLLILLTPSLDAWPDSKSAFDESLAVPPFPTEAVTGRFRRRLVDLLWAHPGVALVEVDGDGGETVRRTGETDADVFAGGRTAPATPAAAAFPRVAYEACRTRDQSRALAALERLRGGTEAVVVEADRGRGKSSAAGLAAACLAAEGESVLVTAPRYRNAEEAFRRALELLETLGVEASHDADAHVVSVDPGGAGGGSGGGRIRFCRPAEVGSEPADVLLVDEAAALPVHLLTSFLDADRVAFFTTVHGYEGAGRGFTVRFRDRLDESEHRVTDVRLDDPIRYARGDPVESLAFRALLLDARPPVEQMVAEATPESVTYRSWSPDDLLADEHRLREVFGLLVLAHYRTEPNDLARLLDAPNLTLRALTHDGHVVSVALLAREGGLDAELRRRMYEGQRVRGNMLPDVLTSQVRDEDAAVPVGYRVMRIATHHTVRSRGLGSTLLDEIRRELHAGDPLAGRLGPHDTGEAGARNRGERPVDWLGVGYGATPALVSFWRDNGFATLYLSTSRNETSGEHSVVMCDALSRRGRQMQDRHTDWFLDRLEGTLSDPLRDLDADVVRAALGAVDRAFAPSLTDREWRVVVDASFGPGLYSVNPRPFRLLALRALTVEERPLDERQERLLVRKVLQAHPWDAVADELGFVSTGQCMKALGRAYQVLVERDGEEDAAAYRRRYE</sequence>
<dbReference type="GO" id="GO:0051391">
    <property type="term" value="P:tRNA acetylation"/>
    <property type="evidence" value="ECO:0007669"/>
    <property type="project" value="UniProtKB-UniRule"/>
</dbReference>